<keyword evidence="1" id="KW-0472">Membrane</keyword>
<dbReference type="GO" id="GO:0000428">
    <property type="term" value="C:DNA-directed RNA polymerase complex"/>
    <property type="evidence" value="ECO:0007669"/>
    <property type="project" value="UniProtKB-KW"/>
</dbReference>
<keyword evidence="1" id="KW-0812">Transmembrane</keyword>
<sequence>MVIRWMIPLFLVLALLGGMIVGYVVIGKQSLSEVFEWKTWQHVIDLVFAP</sequence>
<keyword evidence="2" id="KW-0804">Transcription</keyword>
<keyword evidence="2" id="KW-0240">DNA-directed RNA polymerase</keyword>
<keyword evidence="1" id="KW-1133">Transmembrane helix</keyword>
<dbReference type="InterPro" id="IPR024596">
    <property type="entry name" value="RNApol_su_b/EpuA"/>
</dbReference>
<comment type="caution">
    <text evidence="2">The sequence shown here is derived from an EMBL/GenBank/DDBJ whole genome shotgun (WGS) entry which is preliminary data.</text>
</comment>
<dbReference type="Proteomes" id="UP001344632">
    <property type="component" value="Unassembled WGS sequence"/>
</dbReference>
<accession>A0ABU6GXP7</accession>
<dbReference type="EMBL" id="JARLKZ010000022">
    <property type="protein sequence ID" value="MEC0243191.1"/>
    <property type="molecule type" value="Genomic_DNA"/>
</dbReference>
<evidence type="ECO:0000313" key="2">
    <source>
        <dbReference type="EMBL" id="MEC0243191.1"/>
    </source>
</evidence>
<protein>
    <submittedName>
        <fullName evidence="2">DNA-directed RNA polymerase subunit beta</fullName>
    </submittedName>
</protein>
<evidence type="ECO:0000313" key="3">
    <source>
        <dbReference type="Proteomes" id="UP001344632"/>
    </source>
</evidence>
<proteinExistence type="predicted"/>
<feature type="transmembrane region" description="Helical" evidence="1">
    <location>
        <begin position="6"/>
        <end position="26"/>
    </location>
</feature>
<dbReference type="Pfam" id="PF11772">
    <property type="entry name" value="EpuA"/>
    <property type="match status" value="1"/>
</dbReference>
<evidence type="ECO:0000256" key="1">
    <source>
        <dbReference type="SAM" id="Phobius"/>
    </source>
</evidence>
<keyword evidence="3" id="KW-1185">Reference proteome</keyword>
<name>A0ABU6GXP7_9BACL</name>
<organism evidence="2 3">
    <name type="scientific">Paenibacillus dokdonensis</name>
    <dbReference type="NCBI Taxonomy" id="2567944"/>
    <lineage>
        <taxon>Bacteria</taxon>
        <taxon>Bacillati</taxon>
        <taxon>Bacillota</taxon>
        <taxon>Bacilli</taxon>
        <taxon>Bacillales</taxon>
        <taxon>Paenibacillaceae</taxon>
        <taxon>Paenibacillus</taxon>
    </lineage>
</organism>
<gene>
    <name evidence="2" type="ORF">P4H66_25590</name>
</gene>
<reference evidence="2 3" key="1">
    <citation type="submission" date="2023-03" db="EMBL/GenBank/DDBJ databases">
        <title>Bacillus Genome Sequencing.</title>
        <authorList>
            <person name="Dunlap C."/>
        </authorList>
    </citation>
    <scope>NUCLEOTIDE SEQUENCE [LARGE SCALE GENOMIC DNA]</scope>
    <source>
        <strain evidence="2 3">BD-525</strain>
    </source>
</reference>